<dbReference type="EMBL" id="CP144750">
    <property type="protein sequence ID" value="WVZ80666.1"/>
    <property type="molecule type" value="Genomic_DNA"/>
</dbReference>
<dbReference type="InterPro" id="IPR023076">
    <property type="entry name" value="HMG_CoA_Rdtase_CS"/>
</dbReference>
<dbReference type="AlphaFoldDB" id="A0AAQ3X153"/>
<dbReference type="Proteomes" id="UP001341281">
    <property type="component" value="Chromosome 06"/>
</dbReference>
<dbReference type="GO" id="GO:0008299">
    <property type="term" value="P:isoprenoid biosynthetic process"/>
    <property type="evidence" value="ECO:0007669"/>
    <property type="project" value="UniProtKB-KW"/>
</dbReference>
<evidence type="ECO:0000256" key="3">
    <source>
        <dbReference type="ARBA" id="ARBA00023229"/>
    </source>
</evidence>
<evidence type="ECO:0000256" key="2">
    <source>
        <dbReference type="ARBA" id="ARBA00012999"/>
    </source>
</evidence>
<reference evidence="5 6" key="1">
    <citation type="submission" date="2024-02" db="EMBL/GenBank/DDBJ databases">
        <title>High-quality chromosome-scale genome assembly of Pensacola bahiagrass (Paspalum notatum Flugge var. saurae).</title>
        <authorList>
            <person name="Vega J.M."/>
            <person name="Podio M."/>
            <person name="Orjuela J."/>
            <person name="Siena L.A."/>
            <person name="Pessino S.C."/>
            <person name="Combes M.C."/>
            <person name="Mariac C."/>
            <person name="Albertini E."/>
            <person name="Pupilli F."/>
            <person name="Ortiz J.P.A."/>
            <person name="Leblanc O."/>
        </authorList>
    </citation>
    <scope>NUCLEOTIDE SEQUENCE [LARGE SCALE GENOMIC DNA]</scope>
    <source>
        <strain evidence="5">R1</strain>
        <tissue evidence="5">Leaf</tissue>
    </source>
</reference>
<dbReference type="GO" id="GO:0016126">
    <property type="term" value="P:sterol biosynthetic process"/>
    <property type="evidence" value="ECO:0007669"/>
    <property type="project" value="TreeGrafter"/>
</dbReference>
<evidence type="ECO:0000313" key="6">
    <source>
        <dbReference type="Proteomes" id="UP001341281"/>
    </source>
</evidence>
<dbReference type="SUPFAM" id="SSF55035">
    <property type="entry name" value="NAD-binding domain of HMG-CoA reductase"/>
    <property type="match status" value="1"/>
</dbReference>
<dbReference type="EC" id="1.1.1.34" evidence="2"/>
<dbReference type="PANTHER" id="PTHR10572:SF10">
    <property type="entry name" value="3-HYDROXY-3-METHYLGLUTARYL COENZYME A REDUCTASE"/>
    <property type="match status" value="1"/>
</dbReference>
<sequence>MRHLARPAPSAAGSAAVAQPPLGGRSIIPRLLRPIPFLTDVAIVARRPCPIGADRSRSSKFARLQGVKCAMAGRNLYMRFSCSTGDAMGMNMVSKGV</sequence>
<gene>
    <name evidence="5" type="ORF">U9M48_028123</name>
</gene>
<dbReference type="PROSITE" id="PS00066">
    <property type="entry name" value="HMG_COA_REDUCTASE_1"/>
    <property type="match status" value="1"/>
</dbReference>
<dbReference type="GO" id="GO:0005778">
    <property type="term" value="C:peroxisomal membrane"/>
    <property type="evidence" value="ECO:0007669"/>
    <property type="project" value="TreeGrafter"/>
</dbReference>
<dbReference type="GO" id="GO:0015936">
    <property type="term" value="P:coenzyme A metabolic process"/>
    <property type="evidence" value="ECO:0007669"/>
    <property type="project" value="InterPro"/>
</dbReference>
<dbReference type="PANTHER" id="PTHR10572">
    <property type="entry name" value="3-HYDROXY-3-METHYLGLUTARYL-COENZYME A REDUCTASE"/>
    <property type="match status" value="1"/>
</dbReference>
<proteinExistence type="predicted"/>
<dbReference type="GO" id="GO:0004420">
    <property type="term" value="F:hydroxymethylglutaryl-CoA reductase (NADPH) activity"/>
    <property type="evidence" value="ECO:0007669"/>
    <property type="project" value="UniProtKB-EC"/>
</dbReference>
<dbReference type="InterPro" id="IPR002202">
    <property type="entry name" value="HMG_CoA_Rdtase"/>
</dbReference>
<evidence type="ECO:0000313" key="5">
    <source>
        <dbReference type="EMBL" id="WVZ80666.1"/>
    </source>
</evidence>
<comment type="pathway">
    <text evidence="1">Metabolic intermediate biosynthesis; (R)-mevalonate biosynthesis; (R)-mevalonate from acetyl-CoA: step 3/3.</text>
</comment>
<dbReference type="Gene3D" id="3.30.70.420">
    <property type="entry name" value="Hydroxymethylglutaryl-CoA reductase, class I/II, NAD/NADP-binding domain"/>
    <property type="match status" value="1"/>
</dbReference>
<name>A0AAQ3X153_PASNO</name>
<evidence type="ECO:0000256" key="1">
    <source>
        <dbReference type="ARBA" id="ARBA00005084"/>
    </source>
</evidence>
<dbReference type="GO" id="GO:0005789">
    <property type="term" value="C:endoplasmic reticulum membrane"/>
    <property type="evidence" value="ECO:0007669"/>
    <property type="project" value="TreeGrafter"/>
</dbReference>
<accession>A0AAQ3X153</accession>
<evidence type="ECO:0000256" key="4">
    <source>
        <dbReference type="SAM" id="MobiDB-lite"/>
    </source>
</evidence>
<dbReference type="Pfam" id="PF00368">
    <property type="entry name" value="HMG-CoA_red"/>
    <property type="match status" value="1"/>
</dbReference>
<protein>
    <recommendedName>
        <fullName evidence="2">hydroxymethylglutaryl-CoA reductase (NADPH)</fullName>
        <ecNumber evidence="2">1.1.1.34</ecNumber>
    </recommendedName>
</protein>
<keyword evidence="3" id="KW-0414">Isoprene biosynthesis</keyword>
<feature type="region of interest" description="Disordered" evidence="4">
    <location>
        <begin position="1"/>
        <end position="21"/>
    </location>
</feature>
<dbReference type="PROSITE" id="PS50065">
    <property type="entry name" value="HMG_COA_REDUCTASE_4"/>
    <property type="match status" value="1"/>
</dbReference>
<dbReference type="InterPro" id="IPR009023">
    <property type="entry name" value="HMG_CoA_Rdtase_NAD(P)-bd_sf"/>
</dbReference>
<keyword evidence="6" id="KW-1185">Reference proteome</keyword>
<organism evidence="5 6">
    <name type="scientific">Paspalum notatum var. saurae</name>
    <dbReference type="NCBI Taxonomy" id="547442"/>
    <lineage>
        <taxon>Eukaryota</taxon>
        <taxon>Viridiplantae</taxon>
        <taxon>Streptophyta</taxon>
        <taxon>Embryophyta</taxon>
        <taxon>Tracheophyta</taxon>
        <taxon>Spermatophyta</taxon>
        <taxon>Magnoliopsida</taxon>
        <taxon>Liliopsida</taxon>
        <taxon>Poales</taxon>
        <taxon>Poaceae</taxon>
        <taxon>PACMAD clade</taxon>
        <taxon>Panicoideae</taxon>
        <taxon>Andropogonodae</taxon>
        <taxon>Paspaleae</taxon>
        <taxon>Paspalinae</taxon>
        <taxon>Paspalum</taxon>
    </lineage>
</organism>